<protein>
    <submittedName>
        <fullName evidence="3">M28 family peptidase</fullName>
    </submittedName>
</protein>
<dbReference type="AlphaFoldDB" id="A0A9X2AGJ1"/>
<dbReference type="PANTHER" id="PTHR12147:SF26">
    <property type="entry name" value="PEPTIDASE M28 DOMAIN-CONTAINING PROTEIN"/>
    <property type="match status" value="1"/>
</dbReference>
<dbReference type="InterPro" id="IPR007484">
    <property type="entry name" value="Peptidase_M28"/>
</dbReference>
<organism evidence="3 4">
    <name type="scientific">Hymenobacter cyanobacteriorum</name>
    <dbReference type="NCBI Taxonomy" id="2926463"/>
    <lineage>
        <taxon>Bacteria</taxon>
        <taxon>Pseudomonadati</taxon>
        <taxon>Bacteroidota</taxon>
        <taxon>Cytophagia</taxon>
        <taxon>Cytophagales</taxon>
        <taxon>Hymenobacteraceae</taxon>
        <taxon>Hymenobacter</taxon>
    </lineage>
</organism>
<gene>
    <name evidence="3" type="ORF">MON38_00545</name>
</gene>
<dbReference type="PANTHER" id="PTHR12147">
    <property type="entry name" value="METALLOPEPTIDASE M28 FAMILY MEMBER"/>
    <property type="match status" value="1"/>
</dbReference>
<dbReference type="RefSeq" id="WP_241934181.1">
    <property type="nucleotide sequence ID" value="NZ_JALBGC010000001.1"/>
</dbReference>
<feature type="signal peptide" evidence="1">
    <location>
        <begin position="1"/>
        <end position="20"/>
    </location>
</feature>
<proteinExistence type="predicted"/>
<dbReference type="Pfam" id="PF04389">
    <property type="entry name" value="Peptidase_M28"/>
    <property type="match status" value="1"/>
</dbReference>
<evidence type="ECO:0000259" key="2">
    <source>
        <dbReference type="Pfam" id="PF04389"/>
    </source>
</evidence>
<comment type="caution">
    <text evidence="3">The sequence shown here is derived from an EMBL/GenBank/DDBJ whole genome shotgun (WGS) entry which is preliminary data.</text>
</comment>
<dbReference type="SUPFAM" id="SSF53187">
    <property type="entry name" value="Zn-dependent exopeptidases"/>
    <property type="match status" value="1"/>
</dbReference>
<evidence type="ECO:0000313" key="4">
    <source>
        <dbReference type="Proteomes" id="UP001139193"/>
    </source>
</evidence>
<dbReference type="Proteomes" id="UP001139193">
    <property type="component" value="Unassembled WGS sequence"/>
</dbReference>
<reference evidence="3" key="1">
    <citation type="submission" date="2022-03" db="EMBL/GenBank/DDBJ databases">
        <title>Bacterial whole genome sequence for Hymenobacter sp. DH14.</title>
        <authorList>
            <person name="Le V."/>
        </authorList>
    </citation>
    <scope>NUCLEOTIDE SEQUENCE</scope>
    <source>
        <strain evidence="3">DH14</strain>
    </source>
</reference>
<accession>A0A9X2AGJ1</accession>
<sequence length="652" mass="69786">MSKQLPLAVALLLTVGTVSAQSGKVKVKVKPGRTEAAAPALPSTTPVAAAATDWSLPYAATITPAALKADLDVLASDAYEGRETGKKGQKMAADYIAKAFAADGLAGPVAGSDNPYIQHFGMKRTKVDLAASTVKVGSQTFQGQRDYYGLLTDAFATATPLQPVFVGYGIKEDKYSDFATPADYKGKDVILLAGEPLNAQGKSLIGADGKASPYAPATLEGLGARRKSIFPLGARSIILVMPTAAAHTAVPKTFEQIMGHEDLTFDGAEKKKSGFNIIVVSPEMGAKLLGTTPAGLDKYRQSVAKAGKAVASPFKPVANATAQTKLNTEPFTTENVLGYLEGGDKKDEIIVVSAHYDHLGVKDGVVFNGADDDGSGTVSVLAMARAFSQAKKDGHGPRRSILFLANTGEEEGLLGSQYYTDHPVFPLEKTVTDLNIDMVGRVDSLHQGKGDYVYLVGDDRLSTELHTLSEATNQQYNPVALDYKYNDPADPEQIYYRSDHYNFAKHNVPIIFYTSGLHPQYHKATDDVEFIDFPAMARRDQLIFHTAWALAERDARVALKPEFIKTGFTPAAADLDRYAGTYGSGQIPLKIVVTHEGTGLKVQATGQPAIAVDAVSQGVFKFDAAGLRMEFAADQPTFKLKQGGGEFEFKKE</sequence>
<feature type="domain" description="Peptidase M28" evidence="2">
    <location>
        <begin position="335"/>
        <end position="545"/>
    </location>
</feature>
<name>A0A9X2AGJ1_9BACT</name>
<dbReference type="EMBL" id="JALBGC010000001">
    <property type="protein sequence ID" value="MCI1185889.1"/>
    <property type="molecule type" value="Genomic_DNA"/>
</dbReference>
<evidence type="ECO:0000256" key="1">
    <source>
        <dbReference type="SAM" id="SignalP"/>
    </source>
</evidence>
<dbReference type="GO" id="GO:0006508">
    <property type="term" value="P:proteolysis"/>
    <property type="evidence" value="ECO:0007669"/>
    <property type="project" value="InterPro"/>
</dbReference>
<keyword evidence="4" id="KW-1185">Reference proteome</keyword>
<dbReference type="InterPro" id="IPR045175">
    <property type="entry name" value="M28_fam"/>
</dbReference>
<evidence type="ECO:0000313" key="3">
    <source>
        <dbReference type="EMBL" id="MCI1185889.1"/>
    </source>
</evidence>
<feature type="chain" id="PRO_5040860982" evidence="1">
    <location>
        <begin position="21"/>
        <end position="652"/>
    </location>
</feature>
<dbReference type="GO" id="GO:0008235">
    <property type="term" value="F:metalloexopeptidase activity"/>
    <property type="evidence" value="ECO:0007669"/>
    <property type="project" value="InterPro"/>
</dbReference>
<dbReference type="Gene3D" id="3.40.630.10">
    <property type="entry name" value="Zn peptidases"/>
    <property type="match status" value="1"/>
</dbReference>
<keyword evidence="1" id="KW-0732">Signal</keyword>